<evidence type="ECO:0000256" key="2">
    <source>
        <dbReference type="ARBA" id="ARBA00022629"/>
    </source>
</evidence>
<dbReference type="GO" id="GO:0005998">
    <property type="term" value="P:xylulose catabolic process"/>
    <property type="evidence" value="ECO:0007669"/>
    <property type="project" value="UniProtKB-UniRule"/>
</dbReference>
<reference evidence="13 14" key="1">
    <citation type="submission" date="2017-10" db="EMBL/GenBank/DDBJ databases">
        <title>Sequencing the genomes of 1000 actinobacteria strains.</title>
        <authorList>
            <person name="Klenk H.-P."/>
        </authorList>
    </citation>
    <scope>NUCLEOTIDE SEQUENCE [LARGE SCALE GENOMIC DNA]</scope>
    <source>
        <strain evidence="13 14">DSM 21801</strain>
    </source>
</reference>
<evidence type="ECO:0000256" key="6">
    <source>
        <dbReference type="ARBA" id="ARBA00022840"/>
    </source>
</evidence>
<feature type="site" description="Important for activity" evidence="8">
    <location>
        <position position="11"/>
    </location>
</feature>
<feature type="binding site" evidence="8">
    <location>
        <begin position="74"/>
        <end position="75"/>
    </location>
    <ligand>
        <name>substrate</name>
    </ligand>
</feature>
<evidence type="ECO:0000256" key="4">
    <source>
        <dbReference type="ARBA" id="ARBA00022741"/>
    </source>
</evidence>
<dbReference type="HAMAP" id="MF_02220">
    <property type="entry name" value="XylB"/>
    <property type="match status" value="1"/>
</dbReference>
<organism evidence="13 14">
    <name type="scientific">Serinibacter salmoneus</name>
    <dbReference type="NCBI Taxonomy" id="556530"/>
    <lineage>
        <taxon>Bacteria</taxon>
        <taxon>Bacillati</taxon>
        <taxon>Actinomycetota</taxon>
        <taxon>Actinomycetes</taxon>
        <taxon>Micrococcales</taxon>
        <taxon>Beutenbergiaceae</taxon>
        <taxon>Serinibacter</taxon>
    </lineage>
</organism>
<dbReference type="InterPro" id="IPR000577">
    <property type="entry name" value="Carb_kinase_FGGY"/>
</dbReference>
<dbReference type="NCBIfam" id="TIGR01312">
    <property type="entry name" value="XylB"/>
    <property type="match status" value="1"/>
</dbReference>
<dbReference type="OrthoDB" id="9805576at2"/>
<dbReference type="GO" id="GO:0042732">
    <property type="term" value="P:D-xylose metabolic process"/>
    <property type="evidence" value="ECO:0007669"/>
    <property type="project" value="UniProtKB-KW"/>
</dbReference>
<evidence type="ECO:0000313" key="14">
    <source>
        <dbReference type="Proteomes" id="UP000224915"/>
    </source>
</evidence>
<evidence type="ECO:0000256" key="10">
    <source>
        <dbReference type="RuleBase" id="RU364073"/>
    </source>
</evidence>
<comment type="catalytic activity">
    <reaction evidence="8 10">
        <text>D-xylulose + ATP = D-xylulose 5-phosphate + ADP + H(+)</text>
        <dbReference type="Rhea" id="RHEA:10964"/>
        <dbReference type="ChEBI" id="CHEBI:15378"/>
        <dbReference type="ChEBI" id="CHEBI:17140"/>
        <dbReference type="ChEBI" id="CHEBI:30616"/>
        <dbReference type="ChEBI" id="CHEBI:57737"/>
        <dbReference type="ChEBI" id="CHEBI:456216"/>
        <dbReference type="EC" id="2.7.1.17"/>
    </reaction>
</comment>
<name>A0A2A9D1M7_9MICO</name>
<dbReference type="InterPro" id="IPR050406">
    <property type="entry name" value="FGGY_Carb_Kinase"/>
</dbReference>
<evidence type="ECO:0000256" key="1">
    <source>
        <dbReference type="ARBA" id="ARBA00009156"/>
    </source>
</evidence>
<comment type="function">
    <text evidence="8">Catalyzes the phosphorylation of D-xylulose to D-xylulose 5-phosphate.</text>
</comment>
<keyword evidence="3 8" id="KW-0808">Transferase</keyword>
<feature type="active site" description="Proton acceptor" evidence="8">
    <location>
        <position position="232"/>
    </location>
</feature>
<dbReference type="PIRSF" id="PIRSF000538">
    <property type="entry name" value="GlpK"/>
    <property type="match status" value="1"/>
</dbReference>
<keyword evidence="7 8" id="KW-0119">Carbohydrate metabolism</keyword>
<dbReference type="GO" id="GO:0004856">
    <property type="term" value="F:D-xylulokinase activity"/>
    <property type="evidence" value="ECO:0007669"/>
    <property type="project" value="UniProtKB-UniRule"/>
</dbReference>
<evidence type="ECO:0000259" key="11">
    <source>
        <dbReference type="Pfam" id="PF00370"/>
    </source>
</evidence>
<dbReference type="PANTHER" id="PTHR43095:SF5">
    <property type="entry name" value="XYLULOSE KINASE"/>
    <property type="match status" value="1"/>
</dbReference>
<keyword evidence="4 8" id="KW-0547">Nucleotide-binding</keyword>
<comment type="caution">
    <text evidence="13">The sequence shown here is derived from an EMBL/GenBank/DDBJ whole genome shotgun (WGS) entry which is preliminary data.</text>
</comment>
<dbReference type="PROSITE" id="PS00933">
    <property type="entry name" value="FGGY_KINASES_1"/>
    <property type="match status" value="1"/>
</dbReference>
<comment type="similarity">
    <text evidence="1 8 9">Belongs to the FGGY kinase family.</text>
</comment>
<keyword evidence="6 8" id="KW-0067">ATP-binding</keyword>
<dbReference type="PROSITE" id="PS00445">
    <property type="entry name" value="FGGY_KINASES_2"/>
    <property type="match status" value="1"/>
</dbReference>
<evidence type="ECO:0000256" key="9">
    <source>
        <dbReference type="RuleBase" id="RU003733"/>
    </source>
</evidence>
<dbReference type="Gene3D" id="3.30.420.40">
    <property type="match status" value="2"/>
</dbReference>
<gene>
    <name evidence="8 10" type="primary">xylB</name>
    <name evidence="13" type="ORF">ATL40_2157</name>
</gene>
<evidence type="ECO:0000256" key="7">
    <source>
        <dbReference type="ARBA" id="ARBA00023277"/>
    </source>
</evidence>
<proteinExistence type="inferred from homology"/>
<keyword evidence="14" id="KW-1185">Reference proteome</keyword>
<dbReference type="SUPFAM" id="SSF53067">
    <property type="entry name" value="Actin-like ATPase domain"/>
    <property type="match status" value="2"/>
</dbReference>
<dbReference type="EMBL" id="PDJD01000001">
    <property type="protein sequence ID" value="PFG20553.1"/>
    <property type="molecule type" value="Genomic_DNA"/>
</dbReference>
<evidence type="ECO:0000256" key="8">
    <source>
        <dbReference type="HAMAP-Rule" id="MF_02220"/>
    </source>
</evidence>
<evidence type="ECO:0000256" key="3">
    <source>
        <dbReference type="ARBA" id="ARBA00022679"/>
    </source>
</evidence>
<dbReference type="InterPro" id="IPR018483">
    <property type="entry name" value="Carb_kinase_FGGY_CS"/>
</dbReference>
<dbReference type="Proteomes" id="UP000224915">
    <property type="component" value="Unassembled WGS sequence"/>
</dbReference>
<dbReference type="InterPro" id="IPR018484">
    <property type="entry name" value="FGGY_N"/>
</dbReference>
<protein>
    <recommendedName>
        <fullName evidence="8 10">Xylulose kinase</fullName>
        <shortName evidence="8 10">Xylulokinase</shortName>
        <ecNumber evidence="8 10">2.7.1.17</ecNumber>
    </recommendedName>
</protein>
<feature type="domain" description="Carbohydrate kinase FGGY N-terminal" evidence="11">
    <location>
        <begin position="7"/>
        <end position="221"/>
    </location>
</feature>
<evidence type="ECO:0000313" key="13">
    <source>
        <dbReference type="EMBL" id="PFG20553.1"/>
    </source>
</evidence>
<feature type="domain" description="Carbohydrate kinase FGGY C-terminal" evidence="12">
    <location>
        <begin position="249"/>
        <end position="429"/>
    </location>
</feature>
<keyword evidence="5 8" id="KW-0418">Kinase</keyword>
<evidence type="ECO:0000256" key="5">
    <source>
        <dbReference type="ARBA" id="ARBA00022777"/>
    </source>
</evidence>
<dbReference type="PANTHER" id="PTHR43095">
    <property type="entry name" value="SUGAR KINASE"/>
    <property type="match status" value="1"/>
</dbReference>
<accession>A0A2A9D1M7</accession>
<dbReference type="Pfam" id="PF00370">
    <property type="entry name" value="FGGY_N"/>
    <property type="match status" value="1"/>
</dbReference>
<dbReference type="EC" id="2.7.1.17" evidence="8 10"/>
<dbReference type="RefSeq" id="WP_098469505.1">
    <property type="nucleotide sequence ID" value="NZ_PDJD01000001.1"/>
</dbReference>
<dbReference type="InterPro" id="IPR043129">
    <property type="entry name" value="ATPase_NBD"/>
</dbReference>
<keyword evidence="2 8" id="KW-0859">Xylose metabolism</keyword>
<dbReference type="GO" id="GO:0005524">
    <property type="term" value="F:ATP binding"/>
    <property type="evidence" value="ECO:0007669"/>
    <property type="project" value="UniProtKB-UniRule"/>
</dbReference>
<dbReference type="Pfam" id="PF02782">
    <property type="entry name" value="FGGY_C"/>
    <property type="match status" value="1"/>
</dbReference>
<dbReference type="CDD" id="cd07809">
    <property type="entry name" value="ASKHA_NBD_FGGY_BaXK-like"/>
    <property type="match status" value="1"/>
</dbReference>
<sequence length="474" mass="48482">MTTPTLVAGIDSSTQSCKVVIREAESGALVRSGSAPHPAGTQVDPEAWWRALQVAVEQAGGLADVAAVSVGGQQHGMVTLDEQGRPIRPAMLWNDNSSGQAAADLVEELGAERWARETGTVPVASITATKLRWLAEHEPENAARVAAVCLPHDYLTWRLRGSTAIGDLVTDTSDASGTGYFDASRGAYRRELLRHAFGREDIVLPRVAAPTEAVGELATFSSRAVLGPGAGDNASAALALGLGPGDVLLSVGTSGVVCAVVADPVADLTGTVAGFADATGHYLPLVATVNCAQVLDATRSLLGVDVHQLADLALSVPAGSDGLTLVPYLQGERTPNLPNATGALHGITLENYTPAHLARAAFEAVVCGLGVGIDAVRAVGLEVGSVRMVGGAVRSPAMREIAPSVLGIDIALPEPGEYVADGAARQAAWVLASGAGPAELPNWSAPVGATATATPAPTVRAAYARAAPHYLDRQ</sequence>
<dbReference type="InterPro" id="IPR006000">
    <property type="entry name" value="Xylulokinase"/>
</dbReference>
<dbReference type="InterPro" id="IPR018485">
    <property type="entry name" value="FGGY_C"/>
</dbReference>
<dbReference type="AlphaFoldDB" id="A0A2A9D1M7"/>
<evidence type="ECO:0000259" key="12">
    <source>
        <dbReference type="Pfam" id="PF02782"/>
    </source>
</evidence>